<sequence>MYINLLYSVFTGHPRLKLFITHGGALSTQESMFHGIPVLGLPVFGDQVTNMREVERQGWGRVLRCEEITPELLKETMFTVINSEELRAEVKRRSTIMRDIPDDPARVVNFWVDYVIRHKGAPHLRSPILSMSWYQLYNVDVWLTLIGTVFAVVYISVKIILALIRQCCSSRSKSKTD</sequence>
<keyword evidence="6" id="KW-1185">Reference proteome</keyword>
<reference evidence="5 6" key="1">
    <citation type="submission" date="2023-11" db="EMBL/GenBank/DDBJ databases">
        <title>Halocaridina rubra genome assembly.</title>
        <authorList>
            <person name="Smith C."/>
        </authorList>
    </citation>
    <scope>NUCLEOTIDE SEQUENCE [LARGE SCALE GENOMIC DNA]</scope>
    <source>
        <strain evidence="5">EP-1</strain>
        <tissue evidence="5">Whole</tissue>
    </source>
</reference>
<evidence type="ECO:0000256" key="4">
    <source>
        <dbReference type="SAM" id="Phobius"/>
    </source>
</evidence>
<keyword evidence="4" id="KW-0472">Membrane</keyword>
<dbReference type="SUPFAM" id="SSF53756">
    <property type="entry name" value="UDP-Glycosyltransferase/glycogen phosphorylase"/>
    <property type="match status" value="1"/>
</dbReference>
<dbReference type="PANTHER" id="PTHR48043">
    <property type="entry name" value="EG:EG0003.4 PROTEIN-RELATED"/>
    <property type="match status" value="1"/>
</dbReference>
<dbReference type="PANTHER" id="PTHR48043:SF159">
    <property type="entry name" value="EG:EG0003.4 PROTEIN-RELATED"/>
    <property type="match status" value="1"/>
</dbReference>
<protein>
    <submittedName>
        <fullName evidence="5">UDP-glucuronosyltransferase 2A1</fullName>
    </submittedName>
</protein>
<dbReference type="InterPro" id="IPR002213">
    <property type="entry name" value="UDP_glucos_trans"/>
</dbReference>
<comment type="similarity">
    <text evidence="1">Belongs to the UDP-glycosyltransferase family.</text>
</comment>
<evidence type="ECO:0000313" key="5">
    <source>
        <dbReference type="EMBL" id="KAK7086056.1"/>
    </source>
</evidence>
<dbReference type="Gene3D" id="3.40.50.2000">
    <property type="entry name" value="Glycogen Phosphorylase B"/>
    <property type="match status" value="1"/>
</dbReference>
<name>A0AAN8XKR4_HALRR</name>
<evidence type="ECO:0000256" key="3">
    <source>
        <dbReference type="ARBA" id="ARBA00022679"/>
    </source>
</evidence>
<evidence type="ECO:0000313" key="6">
    <source>
        <dbReference type="Proteomes" id="UP001381693"/>
    </source>
</evidence>
<dbReference type="EMBL" id="JAXCGZ010000394">
    <property type="protein sequence ID" value="KAK7086056.1"/>
    <property type="molecule type" value="Genomic_DNA"/>
</dbReference>
<evidence type="ECO:0000256" key="2">
    <source>
        <dbReference type="ARBA" id="ARBA00022676"/>
    </source>
</evidence>
<evidence type="ECO:0000256" key="1">
    <source>
        <dbReference type="ARBA" id="ARBA00009995"/>
    </source>
</evidence>
<accession>A0AAN8XKR4</accession>
<keyword evidence="4" id="KW-0812">Transmembrane</keyword>
<keyword evidence="2" id="KW-0328">Glycosyltransferase</keyword>
<proteinExistence type="inferred from homology"/>
<comment type="caution">
    <text evidence="5">The sequence shown here is derived from an EMBL/GenBank/DDBJ whole genome shotgun (WGS) entry which is preliminary data.</text>
</comment>
<feature type="transmembrane region" description="Helical" evidence="4">
    <location>
        <begin position="141"/>
        <end position="164"/>
    </location>
</feature>
<dbReference type="AlphaFoldDB" id="A0AAN8XKR4"/>
<keyword evidence="3" id="KW-0808">Transferase</keyword>
<dbReference type="GO" id="GO:0008194">
    <property type="term" value="F:UDP-glycosyltransferase activity"/>
    <property type="evidence" value="ECO:0007669"/>
    <property type="project" value="InterPro"/>
</dbReference>
<dbReference type="Proteomes" id="UP001381693">
    <property type="component" value="Unassembled WGS sequence"/>
</dbReference>
<dbReference type="Pfam" id="PF00201">
    <property type="entry name" value="UDPGT"/>
    <property type="match status" value="1"/>
</dbReference>
<gene>
    <name evidence="5" type="primary">UGT2A1_4</name>
    <name evidence="5" type="ORF">SK128_019368</name>
</gene>
<dbReference type="InterPro" id="IPR050271">
    <property type="entry name" value="UDP-glycosyltransferase"/>
</dbReference>
<organism evidence="5 6">
    <name type="scientific">Halocaridina rubra</name>
    <name type="common">Hawaiian red shrimp</name>
    <dbReference type="NCBI Taxonomy" id="373956"/>
    <lineage>
        <taxon>Eukaryota</taxon>
        <taxon>Metazoa</taxon>
        <taxon>Ecdysozoa</taxon>
        <taxon>Arthropoda</taxon>
        <taxon>Crustacea</taxon>
        <taxon>Multicrustacea</taxon>
        <taxon>Malacostraca</taxon>
        <taxon>Eumalacostraca</taxon>
        <taxon>Eucarida</taxon>
        <taxon>Decapoda</taxon>
        <taxon>Pleocyemata</taxon>
        <taxon>Caridea</taxon>
        <taxon>Atyoidea</taxon>
        <taxon>Atyidae</taxon>
        <taxon>Halocaridina</taxon>
    </lineage>
</organism>
<keyword evidence="4" id="KW-1133">Transmembrane helix</keyword>